<dbReference type="EMBL" id="JAPFRF010000009">
    <property type="protein sequence ID" value="KAJ7322568.1"/>
    <property type="molecule type" value="Genomic_DNA"/>
</dbReference>
<dbReference type="AlphaFoldDB" id="A0A9Q0XPB7"/>
<protein>
    <submittedName>
        <fullName evidence="1">Uncharacterized protein</fullName>
    </submittedName>
</protein>
<reference evidence="1" key="1">
    <citation type="journal article" date="2023" name="DNA Res.">
        <title>Chromosome-level genome assembly of Phrynocephalus forsythii using third-generation DNA sequencing and Hi-C analysis.</title>
        <authorList>
            <person name="Qi Y."/>
            <person name="Zhao W."/>
            <person name="Zhao Y."/>
            <person name="Niu C."/>
            <person name="Cao S."/>
            <person name="Zhang Y."/>
        </authorList>
    </citation>
    <scope>NUCLEOTIDE SEQUENCE</scope>
    <source>
        <tissue evidence="1">Muscle</tissue>
    </source>
</reference>
<keyword evidence="2" id="KW-1185">Reference proteome</keyword>
<accession>A0A9Q0XPB7</accession>
<evidence type="ECO:0000313" key="2">
    <source>
        <dbReference type="Proteomes" id="UP001142489"/>
    </source>
</evidence>
<proteinExistence type="predicted"/>
<name>A0A9Q0XPB7_9SAUR</name>
<dbReference type="Gene3D" id="1.10.287.3160">
    <property type="match status" value="1"/>
</dbReference>
<evidence type="ECO:0000313" key="1">
    <source>
        <dbReference type="EMBL" id="KAJ7322568.1"/>
    </source>
</evidence>
<organism evidence="1 2">
    <name type="scientific">Phrynocephalus forsythii</name>
    <dbReference type="NCBI Taxonomy" id="171643"/>
    <lineage>
        <taxon>Eukaryota</taxon>
        <taxon>Metazoa</taxon>
        <taxon>Chordata</taxon>
        <taxon>Craniata</taxon>
        <taxon>Vertebrata</taxon>
        <taxon>Euteleostomi</taxon>
        <taxon>Lepidosauria</taxon>
        <taxon>Squamata</taxon>
        <taxon>Bifurcata</taxon>
        <taxon>Unidentata</taxon>
        <taxon>Episquamata</taxon>
        <taxon>Toxicofera</taxon>
        <taxon>Iguania</taxon>
        <taxon>Acrodonta</taxon>
        <taxon>Agamidae</taxon>
        <taxon>Agaminae</taxon>
        <taxon>Phrynocephalus</taxon>
    </lineage>
</organism>
<dbReference type="Proteomes" id="UP001142489">
    <property type="component" value="Unassembled WGS sequence"/>
</dbReference>
<sequence length="163" mass="18419">MYPHQTDVTDNQLPSPAEDLYLYSQMIHKIAKMMDIQVQQPGTDESCKFFGHLSKSQAPPLCLGFIPFLMKRVKGAMNKSSPMPLMPRQIDNLYRTHGDDTTFLKHPLPNSLIVDATQNRVKSHSSATPSNKESGKLDLIVRHHYSLASFSLRISNYLCVMEA</sequence>
<comment type="caution">
    <text evidence="1">The sequence shown here is derived from an EMBL/GenBank/DDBJ whole genome shotgun (WGS) entry which is preliminary data.</text>
</comment>
<gene>
    <name evidence="1" type="ORF">JRQ81_018855</name>
</gene>
<dbReference type="OrthoDB" id="9050411at2759"/>